<dbReference type="Pfam" id="PF24883">
    <property type="entry name" value="NPHP3_N"/>
    <property type="match status" value="1"/>
</dbReference>
<keyword evidence="3" id="KW-0175">Coiled coil</keyword>
<feature type="repeat" description="ANK" evidence="2">
    <location>
        <begin position="828"/>
        <end position="860"/>
    </location>
</feature>
<protein>
    <recommendedName>
        <fullName evidence="4">NACHT domain-containing protein</fullName>
    </recommendedName>
</protein>
<accession>A0ABR4BA10</accession>
<dbReference type="Gene3D" id="1.25.40.20">
    <property type="entry name" value="Ankyrin repeat-containing domain"/>
    <property type="match status" value="1"/>
</dbReference>
<comment type="caution">
    <text evidence="5">The sequence shown here is derived from an EMBL/GenBank/DDBJ whole genome shotgun (WGS) entry which is preliminary data.</text>
</comment>
<keyword evidence="1" id="KW-0677">Repeat</keyword>
<dbReference type="PANTHER" id="PTHR10039:SF16">
    <property type="entry name" value="GPI INOSITOL-DEACYLASE"/>
    <property type="match status" value="1"/>
</dbReference>
<dbReference type="InterPro" id="IPR036770">
    <property type="entry name" value="Ankyrin_rpt-contain_sf"/>
</dbReference>
<evidence type="ECO:0000313" key="5">
    <source>
        <dbReference type="EMBL" id="KAL2054699.1"/>
    </source>
</evidence>
<dbReference type="Gene3D" id="3.40.50.300">
    <property type="entry name" value="P-loop containing nucleotide triphosphate hydrolases"/>
    <property type="match status" value="1"/>
</dbReference>
<evidence type="ECO:0000259" key="4">
    <source>
        <dbReference type="PROSITE" id="PS50837"/>
    </source>
</evidence>
<dbReference type="InterPro" id="IPR002110">
    <property type="entry name" value="Ankyrin_rpt"/>
</dbReference>
<dbReference type="PROSITE" id="PS50088">
    <property type="entry name" value="ANK_REPEAT"/>
    <property type="match status" value="4"/>
</dbReference>
<organism evidence="5 6">
    <name type="scientific">Lepraria finkii</name>
    <dbReference type="NCBI Taxonomy" id="1340010"/>
    <lineage>
        <taxon>Eukaryota</taxon>
        <taxon>Fungi</taxon>
        <taxon>Dikarya</taxon>
        <taxon>Ascomycota</taxon>
        <taxon>Pezizomycotina</taxon>
        <taxon>Lecanoromycetes</taxon>
        <taxon>OSLEUM clade</taxon>
        <taxon>Lecanoromycetidae</taxon>
        <taxon>Lecanorales</taxon>
        <taxon>Lecanorineae</taxon>
        <taxon>Stereocaulaceae</taxon>
        <taxon>Lepraria</taxon>
    </lineage>
</organism>
<evidence type="ECO:0000313" key="6">
    <source>
        <dbReference type="Proteomes" id="UP001590951"/>
    </source>
</evidence>
<dbReference type="EMBL" id="JBHFEH010000014">
    <property type="protein sequence ID" value="KAL2054699.1"/>
    <property type="molecule type" value="Genomic_DNA"/>
</dbReference>
<dbReference type="InterPro" id="IPR027417">
    <property type="entry name" value="P-loop_NTPase"/>
</dbReference>
<feature type="coiled-coil region" evidence="3">
    <location>
        <begin position="73"/>
        <end position="100"/>
    </location>
</feature>
<dbReference type="SUPFAM" id="SSF52540">
    <property type="entry name" value="P-loop containing nucleoside triphosphate hydrolases"/>
    <property type="match status" value="1"/>
</dbReference>
<gene>
    <name evidence="5" type="ORF">ABVK25_005003</name>
</gene>
<dbReference type="PROSITE" id="PS50297">
    <property type="entry name" value="ANK_REP_REGION"/>
    <property type="match status" value="4"/>
</dbReference>
<dbReference type="InterPro" id="IPR054471">
    <property type="entry name" value="GPIID_WHD"/>
</dbReference>
<keyword evidence="2" id="KW-0040">ANK repeat</keyword>
<evidence type="ECO:0000256" key="1">
    <source>
        <dbReference type="ARBA" id="ARBA00022737"/>
    </source>
</evidence>
<dbReference type="InterPro" id="IPR031348">
    <property type="entry name" value="PigL_N"/>
</dbReference>
<dbReference type="Pfam" id="PF22939">
    <property type="entry name" value="WHD_GPIID"/>
    <property type="match status" value="1"/>
</dbReference>
<dbReference type="PROSITE" id="PS50837">
    <property type="entry name" value="NACHT"/>
    <property type="match status" value="1"/>
</dbReference>
<dbReference type="Proteomes" id="UP001590951">
    <property type="component" value="Unassembled WGS sequence"/>
</dbReference>
<dbReference type="SUPFAM" id="SSF48403">
    <property type="entry name" value="Ankyrin repeat"/>
    <property type="match status" value="1"/>
</dbReference>
<dbReference type="PANTHER" id="PTHR10039">
    <property type="entry name" value="AMELOGENIN"/>
    <property type="match status" value="1"/>
</dbReference>
<feature type="repeat" description="ANK" evidence="2">
    <location>
        <begin position="729"/>
        <end position="761"/>
    </location>
</feature>
<dbReference type="InterPro" id="IPR007111">
    <property type="entry name" value="NACHT_NTPase"/>
</dbReference>
<dbReference type="SMART" id="SM00248">
    <property type="entry name" value="ANK"/>
    <property type="match status" value="4"/>
</dbReference>
<name>A0ABR4BA10_9LECA</name>
<keyword evidence="6" id="KW-1185">Reference proteome</keyword>
<proteinExistence type="predicted"/>
<feature type="domain" description="NACHT" evidence="4">
    <location>
        <begin position="220"/>
        <end position="364"/>
    </location>
</feature>
<evidence type="ECO:0000256" key="2">
    <source>
        <dbReference type="PROSITE-ProRule" id="PRU00023"/>
    </source>
</evidence>
<dbReference type="Pfam" id="PF12796">
    <property type="entry name" value="Ank_2"/>
    <property type="match status" value="2"/>
</dbReference>
<feature type="repeat" description="ANK" evidence="2">
    <location>
        <begin position="762"/>
        <end position="794"/>
    </location>
</feature>
<dbReference type="Pfam" id="PF17111">
    <property type="entry name" value="PigL_N"/>
    <property type="match status" value="1"/>
</dbReference>
<reference evidence="5 6" key="1">
    <citation type="submission" date="2024-09" db="EMBL/GenBank/DDBJ databases">
        <title>Rethinking Asexuality: The Enigmatic Case of Functional Sexual Genes in Lepraria (Stereocaulaceae).</title>
        <authorList>
            <person name="Doellman M."/>
            <person name="Sun Y."/>
            <person name="Barcenas-Pena A."/>
            <person name="Lumbsch H.T."/>
            <person name="Grewe F."/>
        </authorList>
    </citation>
    <scope>NUCLEOTIDE SEQUENCE [LARGE SCALE GENOMIC DNA]</scope>
    <source>
        <strain evidence="5 6">Grewe 0041</strain>
    </source>
</reference>
<dbReference type="InterPro" id="IPR056884">
    <property type="entry name" value="NPHP3-like_N"/>
</dbReference>
<feature type="repeat" description="ANK" evidence="2">
    <location>
        <begin position="795"/>
        <end position="827"/>
    </location>
</feature>
<sequence>MTDLLSVSAGLGGLISLGIQVTQSLVDFYNAYKNQDSNLVGIAGRLESLLDIFQCLKKTLLDRNFQADEQALVKSIETSIKNCDELIQELQDECQKLSETSPNGIKAVIRVAGRRVTYPFRQSTLQKLDEDIGEIRANLSFALDVLQRKANERIQDDIDEIKILLDLVQTSQISSSLRDWLNAPDAFIEHNAACLKKHPGTGTWLVESHRFSTWLTEENSIIWLNGFAGSGKSVLCSTAIQLALRRRGSNPSVGIAFFYFTFSDESKRDESAMLRALLLQLSSQLPDGHRDLTRLYDSYKAGRPPSPVLIEYLRRLAQRFHQVYIMLDALDESPRDGPRQYVLDAVEAMRTWGVQGLHLFVTSRDEPDIRESLNLSDAQQVKMQNAGIDKDIANFISGRFDADRRLRRLLPYRDKVQETLAKRAKGVFRWVECQFKSLQLCPRSEDHLDRLLNSLPQSLDETYERMLCNIEPDWIEDARRILTLLCFAPRPLTVREVIDGVAVEINNPTGLNRKRRLQDSDDIRNICLGFIDIGAGVDHTTETDHEGELTPTVRIAHFSVQEYLESERIRHQKAAIFSLTSVTAHTELARICLIYLLEHSLSSSNPDQSLLEEFPLAHFAAMYWYHHYQNTVNSAPGLDDLILKLFQRQDSFATWVKLHDIDRPWETSTDFHPRLHDIPAPVYYASLLGLGQVLHELVSTEQLKSVTIPAMSLASTSNVSKQINAQGGEYSNALQAASYRGHDQIVHMLLDKGADINAQGGQYGNALQAASYGGHDQIVHMLLDKGADINAQGGRYDNALQAASYRGHNQIVHMLLDKGADINAQGGKYGNALQAASEGGHDQVVQILLDKGADVDAQGIKTSNRQTEISGEMEVLHVSEMGR</sequence>
<evidence type="ECO:0000256" key="3">
    <source>
        <dbReference type="SAM" id="Coils"/>
    </source>
</evidence>